<dbReference type="EMBL" id="CM045772">
    <property type="protein sequence ID" value="KAI7986809.1"/>
    <property type="molecule type" value="Genomic_DNA"/>
</dbReference>
<name>A0ACC0FEQ1_9ERIC</name>
<gene>
    <name evidence="1" type="ORF">LOK49_LG14G01955</name>
</gene>
<keyword evidence="2" id="KW-1185">Reference proteome</keyword>
<dbReference type="Proteomes" id="UP001060215">
    <property type="component" value="Chromosome 15"/>
</dbReference>
<proteinExistence type="predicted"/>
<evidence type="ECO:0000313" key="2">
    <source>
        <dbReference type="Proteomes" id="UP001060215"/>
    </source>
</evidence>
<sequence length="85" mass="9892">MYKLQLAIYLVQLVEAAKAQFSRDYSDHLALVWAYEGWKETERDVAGYESSLEEFSFAQSMRAIDAHEGSSTPHLRNMFVNWMII</sequence>
<accession>A0ACC0FEQ1</accession>
<organism evidence="1 2">
    <name type="scientific">Camellia lanceoleosa</name>
    <dbReference type="NCBI Taxonomy" id="1840588"/>
    <lineage>
        <taxon>Eukaryota</taxon>
        <taxon>Viridiplantae</taxon>
        <taxon>Streptophyta</taxon>
        <taxon>Embryophyta</taxon>
        <taxon>Tracheophyta</taxon>
        <taxon>Spermatophyta</taxon>
        <taxon>Magnoliopsida</taxon>
        <taxon>eudicotyledons</taxon>
        <taxon>Gunneridae</taxon>
        <taxon>Pentapetalae</taxon>
        <taxon>asterids</taxon>
        <taxon>Ericales</taxon>
        <taxon>Theaceae</taxon>
        <taxon>Camellia</taxon>
    </lineage>
</organism>
<comment type="caution">
    <text evidence="1">The sequence shown here is derived from an EMBL/GenBank/DDBJ whole genome shotgun (WGS) entry which is preliminary data.</text>
</comment>
<protein>
    <submittedName>
        <fullName evidence="1">Uncharacterized protein</fullName>
    </submittedName>
</protein>
<evidence type="ECO:0000313" key="1">
    <source>
        <dbReference type="EMBL" id="KAI7986809.1"/>
    </source>
</evidence>
<reference evidence="1 2" key="1">
    <citation type="journal article" date="2022" name="Plant J.">
        <title>Chromosome-level genome of Camellia lanceoleosa provides a valuable resource for understanding genome evolution and self-incompatibility.</title>
        <authorList>
            <person name="Gong W."/>
            <person name="Xiao S."/>
            <person name="Wang L."/>
            <person name="Liao Z."/>
            <person name="Chang Y."/>
            <person name="Mo W."/>
            <person name="Hu G."/>
            <person name="Li W."/>
            <person name="Zhao G."/>
            <person name="Zhu H."/>
            <person name="Hu X."/>
            <person name="Ji K."/>
            <person name="Xiang X."/>
            <person name="Song Q."/>
            <person name="Yuan D."/>
            <person name="Jin S."/>
            <person name="Zhang L."/>
        </authorList>
    </citation>
    <scope>NUCLEOTIDE SEQUENCE [LARGE SCALE GENOMIC DNA]</scope>
    <source>
        <strain evidence="1">SQ_2022a</strain>
    </source>
</reference>